<reference evidence="1 2" key="1">
    <citation type="submission" date="2019-03" db="EMBL/GenBank/DDBJ databases">
        <title>Single cell metagenomics reveals metabolic interactions within the superorganism composed of flagellate Streblomastix strix and complex community of Bacteroidetes bacteria on its surface.</title>
        <authorList>
            <person name="Treitli S.C."/>
            <person name="Kolisko M."/>
            <person name="Husnik F."/>
            <person name="Keeling P."/>
            <person name="Hampl V."/>
        </authorList>
    </citation>
    <scope>NUCLEOTIDE SEQUENCE [LARGE SCALE GENOMIC DNA]</scope>
    <source>
        <strain evidence="1">ST1C</strain>
    </source>
</reference>
<dbReference type="EMBL" id="SNRW01036653">
    <property type="protein sequence ID" value="KAA6354242.1"/>
    <property type="molecule type" value="Genomic_DNA"/>
</dbReference>
<proteinExistence type="predicted"/>
<evidence type="ECO:0000313" key="1">
    <source>
        <dbReference type="EMBL" id="KAA6354242.1"/>
    </source>
</evidence>
<evidence type="ECO:0008006" key="3">
    <source>
        <dbReference type="Google" id="ProtNLM"/>
    </source>
</evidence>
<protein>
    <recommendedName>
        <fullName evidence="3">ERAP1-like C-terminal domain-containing protein</fullName>
    </recommendedName>
</protein>
<dbReference type="Proteomes" id="UP000324800">
    <property type="component" value="Unassembled WGS sequence"/>
</dbReference>
<dbReference type="AlphaFoldDB" id="A0A5J4T8G0"/>
<gene>
    <name evidence="1" type="ORF">EZS28_050232</name>
</gene>
<accession>A0A5J4T8G0</accession>
<sequence>MSNELKSIYPPDWNIIESERRTALFAIYHSTSQKILPEDRISAIRSVLGFASPAMFQSSLILLEEEDVEFGIKKQDMHTGSYILSSMSQIGGSNKMWRWMIKGTEEKKYETFESLRRRLGGLIIPPFIEYAVQNIVITPDDADLQKQTTEFFEDEKANIPPFTLKKCKAKIKDNAELWQSQGEKVKEWLESIE</sequence>
<feature type="non-terminal residue" evidence="1">
    <location>
        <position position="1"/>
    </location>
</feature>
<comment type="caution">
    <text evidence="1">The sequence shown here is derived from an EMBL/GenBank/DDBJ whole genome shotgun (WGS) entry which is preliminary data.</text>
</comment>
<organism evidence="1 2">
    <name type="scientific">Streblomastix strix</name>
    <dbReference type="NCBI Taxonomy" id="222440"/>
    <lineage>
        <taxon>Eukaryota</taxon>
        <taxon>Metamonada</taxon>
        <taxon>Preaxostyla</taxon>
        <taxon>Oxymonadida</taxon>
        <taxon>Streblomastigidae</taxon>
        <taxon>Streblomastix</taxon>
    </lineage>
</organism>
<name>A0A5J4T8G0_9EUKA</name>
<evidence type="ECO:0000313" key="2">
    <source>
        <dbReference type="Proteomes" id="UP000324800"/>
    </source>
</evidence>
<dbReference type="Gene3D" id="1.25.50.20">
    <property type="match status" value="1"/>
</dbReference>